<protein>
    <submittedName>
        <fullName evidence="3">Immune mapped protein-1, related</fullName>
    </submittedName>
</protein>
<dbReference type="OMA" id="QEMKYKW"/>
<dbReference type="InterPro" id="IPR040955">
    <property type="entry name" value="IMP2_N"/>
</dbReference>
<evidence type="ECO:0000313" key="4">
    <source>
        <dbReference type="Proteomes" id="UP000018050"/>
    </source>
</evidence>
<organism evidence="3 4">
    <name type="scientific">Eimeria acervulina</name>
    <name type="common">Coccidian parasite</name>
    <dbReference type="NCBI Taxonomy" id="5801"/>
    <lineage>
        <taxon>Eukaryota</taxon>
        <taxon>Sar</taxon>
        <taxon>Alveolata</taxon>
        <taxon>Apicomplexa</taxon>
        <taxon>Conoidasida</taxon>
        <taxon>Coccidia</taxon>
        <taxon>Eucoccidiorida</taxon>
        <taxon>Eimeriorina</taxon>
        <taxon>Eimeriidae</taxon>
        <taxon>Eimeria</taxon>
    </lineage>
</organism>
<dbReference type="SMR" id="U6GHD9"/>
<feature type="domain" description="Immune mapped protein 2 N-terminal" evidence="2">
    <location>
        <begin position="134"/>
        <end position="235"/>
    </location>
</feature>
<accession>U6GHD9</accession>
<feature type="region of interest" description="Disordered" evidence="1">
    <location>
        <begin position="61"/>
        <end position="104"/>
    </location>
</feature>
<dbReference type="Pfam" id="PF18590">
    <property type="entry name" value="IMP2_N"/>
    <property type="match status" value="1"/>
</dbReference>
<dbReference type="AlphaFoldDB" id="U6GHD9"/>
<evidence type="ECO:0000259" key="2">
    <source>
        <dbReference type="Pfam" id="PF18590"/>
    </source>
</evidence>
<dbReference type="VEuPathDB" id="ToxoDB:EAH_00011210"/>
<dbReference type="Proteomes" id="UP000018050">
    <property type="component" value="Unassembled WGS sequence"/>
</dbReference>
<evidence type="ECO:0000313" key="3">
    <source>
        <dbReference type="EMBL" id="CDI79570.1"/>
    </source>
</evidence>
<name>U6GHD9_EIMAC</name>
<reference evidence="3" key="2">
    <citation type="submission" date="2013-10" db="EMBL/GenBank/DDBJ databases">
        <authorList>
            <person name="Aslett M."/>
        </authorList>
    </citation>
    <scope>NUCLEOTIDE SEQUENCE</scope>
    <source>
        <strain evidence="3">Houghton</strain>
    </source>
</reference>
<keyword evidence="4" id="KW-1185">Reference proteome</keyword>
<dbReference type="GeneID" id="25269191"/>
<dbReference type="EMBL" id="HG671044">
    <property type="protein sequence ID" value="CDI79570.1"/>
    <property type="molecule type" value="Genomic_DNA"/>
</dbReference>
<gene>
    <name evidence="3" type="ORF">EAH_00011210</name>
</gene>
<feature type="region of interest" description="Disordered" evidence="1">
    <location>
        <begin position="344"/>
        <end position="368"/>
    </location>
</feature>
<proteinExistence type="predicted"/>
<reference evidence="3" key="1">
    <citation type="submission" date="2013-10" db="EMBL/GenBank/DDBJ databases">
        <title>Genomic analysis of the causative agents of coccidiosis in chickens.</title>
        <authorList>
            <person name="Reid A.J."/>
            <person name="Blake D."/>
            <person name="Billington K."/>
            <person name="Browne H."/>
            <person name="Dunn M."/>
            <person name="Hung S."/>
            <person name="Kawahara F."/>
            <person name="Miranda-Saavedra D."/>
            <person name="Mourier T."/>
            <person name="Nagra H."/>
            <person name="Otto T.D."/>
            <person name="Rawlings N."/>
            <person name="Sanchez A."/>
            <person name="Sanders M."/>
            <person name="Subramaniam C."/>
            <person name="Tay Y."/>
            <person name="Dear P."/>
            <person name="Doerig C."/>
            <person name="Gruber A."/>
            <person name="Parkinson J."/>
            <person name="Shirley M."/>
            <person name="Wan K.L."/>
            <person name="Berriman M."/>
            <person name="Tomley F."/>
            <person name="Pain A."/>
        </authorList>
    </citation>
    <scope>NUCLEOTIDE SEQUENCE</scope>
    <source>
        <strain evidence="3">Houghton</strain>
    </source>
</reference>
<dbReference type="RefSeq" id="XP_013250345.1">
    <property type="nucleotide sequence ID" value="XM_013394891.1"/>
</dbReference>
<feature type="region of interest" description="Disordered" evidence="1">
    <location>
        <begin position="1"/>
        <end position="46"/>
    </location>
</feature>
<dbReference type="OrthoDB" id="347203at2759"/>
<feature type="compositionally biased region" description="Basic and acidic residues" evidence="1">
    <location>
        <begin position="21"/>
        <end position="42"/>
    </location>
</feature>
<sequence>MGAACMKSHGAATDAVAPRRSTAEKAADAAAAAEEHSHKAQEAAETAAACARRACAEAASLTGRGSGEAAAMQGDPKVDETEEQQITTTPAQTHATEEPQASAVVPLSDADAQLLAAAEKQAAAKQQQGGSNTPHAYLFYATELNEGSLIMQWTPTQMSEEDMHAKNLLLLASFTPAKHKTVSKSKLTQNGGVTCLLQEMKYKWDVWSKVQRQPYYQGWMKFIKAADEMEASVKVHQFTSPAPAAKVFLLHTGPIENKVLPVKEEEEFKISVFGFAAVVPAQSSYKPGANITPKRFGEIATEAGGAYIQLSRRGGDAAFDEAEVVRWLAADGLEIKKGGGITMDSAGTYEKRSDKKGGNAADELNPKV</sequence>
<feature type="compositionally biased region" description="Polar residues" evidence="1">
    <location>
        <begin position="84"/>
        <end position="94"/>
    </location>
</feature>
<evidence type="ECO:0000256" key="1">
    <source>
        <dbReference type="SAM" id="MobiDB-lite"/>
    </source>
</evidence>